<evidence type="ECO:0000256" key="2">
    <source>
        <dbReference type="SAM" id="MobiDB-lite"/>
    </source>
</evidence>
<keyword evidence="6" id="KW-1185">Reference proteome</keyword>
<keyword evidence="1 3" id="KW-0732">Signal</keyword>
<feature type="signal peptide" evidence="3">
    <location>
        <begin position="1"/>
        <end position="30"/>
    </location>
</feature>
<reference evidence="5 6" key="1">
    <citation type="submission" date="2022-03" db="EMBL/GenBank/DDBJ databases">
        <authorList>
            <person name="Koch H."/>
        </authorList>
    </citation>
    <scope>NUCLEOTIDE SEQUENCE [LARGE SCALE GENOMIC DNA]</scope>
    <source>
        <strain evidence="5 6">G1</strain>
    </source>
</reference>
<feature type="chain" id="PRO_5046608091" evidence="3">
    <location>
        <begin position="31"/>
        <end position="817"/>
    </location>
</feature>
<feature type="region of interest" description="Disordered" evidence="2">
    <location>
        <begin position="126"/>
        <end position="225"/>
    </location>
</feature>
<dbReference type="InterPro" id="IPR011990">
    <property type="entry name" value="TPR-like_helical_dom_sf"/>
</dbReference>
<feature type="compositionally biased region" description="Basic and acidic residues" evidence="2">
    <location>
        <begin position="144"/>
        <end position="225"/>
    </location>
</feature>
<name>A0ABM9D4P7_9BACT</name>
<accession>A0ABM9D4P7</accession>
<dbReference type="Pfam" id="PF13525">
    <property type="entry name" value="YfiO"/>
    <property type="match status" value="1"/>
</dbReference>
<protein>
    <submittedName>
        <fullName evidence="5">Conserved repeat domain protein</fullName>
    </submittedName>
</protein>
<feature type="compositionally biased region" description="Basic and acidic residues" evidence="2">
    <location>
        <begin position="251"/>
        <end position="265"/>
    </location>
</feature>
<dbReference type="PANTHER" id="PTHR10004">
    <property type="entry name" value="OS06G0538200 PROTEIN"/>
    <property type="match status" value="1"/>
</dbReference>
<evidence type="ECO:0000313" key="5">
    <source>
        <dbReference type="EMBL" id="CAH2030233.1"/>
    </source>
</evidence>
<evidence type="ECO:0000256" key="3">
    <source>
        <dbReference type="SAM" id="SignalP"/>
    </source>
</evidence>
<evidence type="ECO:0000256" key="1">
    <source>
        <dbReference type="ARBA" id="ARBA00022729"/>
    </source>
</evidence>
<evidence type="ECO:0000259" key="4">
    <source>
        <dbReference type="Pfam" id="PF13525"/>
    </source>
</evidence>
<organism evidence="5 6">
    <name type="scientific">Trichlorobacter ammonificans</name>
    <dbReference type="NCBI Taxonomy" id="2916410"/>
    <lineage>
        <taxon>Bacteria</taxon>
        <taxon>Pseudomonadati</taxon>
        <taxon>Thermodesulfobacteriota</taxon>
        <taxon>Desulfuromonadia</taxon>
        <taxon>Geobacterales</taxon>
        <taxon>Geobacteraceae</taxon>
        <taxon>Trichlorobacter</taxon>
    </lineage>
</organism>
<evidence type="ECO:0000313" key="6">
    <source>
        <dbReference type="Proteomes" id="UP001295463"/>
    </source>
</evidence>
<gene>
    <name evidence="5" type="ORF">GEAMG1_0411</name>
</gene>
<feature type="domain" description="Outer membrane lipoprotein BamD-like" evidence="4">
    <location>
        <begin position="32"/>
        <end position="106"/>
    </location>
</feature>
<sequence>MKMLKYCRAAASVFACLVFVVLLSVSPVSAQDTEDSRLFLSGFNAYQQKDYATAVTSLNEVLQKYPDTPLRDMTLFWLARAHFKSGNQQEAARFMARFNREYPDNPLRQTAEEELQALAARYEQQYPAGSEPADTRAVAAARAAEQERLQREAAERQRLAAAKAAEEQAAREKAEAERRAAAERVAREKAAAEQAQREAAEKTEKARLQKVEEERLAREQQQRDEAERARILKAKAEEERLARERAERIARTQAEAEKQAAERAEQQAAAQKAAAAEHERQVLREKAIAEYKGILERYPDSPAARTAVNRLKALGVTVAQPQPRAAAPAPAVAGTQVLTLEVAQYAAFEFKPSLPLPPVEVAKPTVLPFEIVNRGNGRDSFFLASGFPTEFGVRFAAESAPDQSINQTPPLAPGETFRGRMILTVPAATIDGLRMTYPIQAASQYMAEASQSREIALTASAPLLRAVVKTDKTNLMPGERTQYRITVLNVGSAVARDVTLRISHPPQLEPQEPTAGGLRQEMKAALVLDGIQLKPGERRDVTIPFAVREDALAREELMVRADLINTPLQTRSAFLSNVAHVQPVSSVAVQVADSRITTIPGQVVRVPVTVTNRGNLRESFSVVADVPSSQKVTVYHDLNRDGSRQADEPEIAAIGPLGPREEAMLLLEITTPRSAQDGAEAGISVSVAPQSGSATPTVAASRMIFSRPVVQLAMKGRDGRLIPGELLTVELAVVNQGSNLARLVEVATTWPEQMELVATEAASQNATGGLTWRFTELGAGEKRLVKASFRVKPNTVVGTGLQLKSVLSYQDQLGNRY</sequence>
<proteinExistence type="predicted"/>
<dbReference type="EMBL" id="OW150024">
    <property type="protein sequence ID" value="CAH2030233.1"/>
    <property type="molecule type" value="Genomic_DNA"/>
</dbReference>
<dbReference type="SUPFAM" id="SSF48452">
    <property type="entry name" value="TPR-like"/>
    <property type="match status" value="1"/>
</dbReference>
<dbReference type="PANTHER" id="PTHR10004:SF8">
    <property type="entry name" value="OS06G0538200 PROTEIN"/>
    <property type="match status" value="1"/>
</dbReference>
<dbReference type="InterPro" id="IPR039565">
    <property type="entry name" value="BamD-like"/>
</dbReference>
<feature type="region of interest" description="Disordered" evidence="2">
    <location>
        <begin position="251"/>
        <end position="273"/>
    </location>
</feature>
<dbReference type="Proteomes" id="UP001295463">
    <property type="component" value="Chromosome"/>
</dbReference>
<dbReference type="Gene3D" id="1.25.40.10">
    <property type="entry name" value="Tetratricopeptide repeat domain"/>
    <property type="match status" value="1"/>
</dbReference>